<gene>
    <name evidence="3" type="ORF">GCM10007298_13760</name>
</gene>
<sequence>MTTMTTRATEGWDQLRTALLDRRPTNPDEARSVVRRRRIVVIVFLVFGAVFLALSLSAKPGDPIFYVYTLALAAVWVVGAALSRPLHLGRVTWRGHKRRPVLTGLGVGIGLGLFFVVGGLVVREIPPIRDLIAGVFEYATAGNLALVVAIALVNGIAEELFFRGALYSALGKYYPVVYSTIIYIVVTLASGNPMLGFAAILLGLVCALERRATGGVLAPMLTHVAWTAIILLALPPLFGV</sequence>
<accession>A0ABQ1UIL7</accession>
<name>A0ABQ1UIL7_9NOCA</name>
<feature type="domain" description="CAAX prenyl protease 2/Lysostaphin resistance protein A-like" evidence="2">
    <location>
        <begin position="143"/>
        <end position="228"/>
    </location>
</feature>
<feature type="transmembrane region" description="Helical" evidence="1">
    <location>
        <begin position="192"/>
        <end position="208"/>
    </location>
</feature>
<keyword evidence="1" id="KW-0812">Transmembrane</keyword>
<dbReference type="InterPro" id="IPR003675">
    <property type="entry name" value="Rce1/LyrA-like_dom"/>
</dbReference>
<organism evidence="3 4">
    <name type="scientific">Williamsia phyllosphaerae</name>
    <dbReference type="NCBI Taxonomy" id="885042"/>
    <lineage>
        <taxon>Bacteria</taxon>
        <taxon>Bacillati</taxon>
        <taxon>Actinomycetota</taxon>
        <taxon>Actinomycetes</taxon>
        <taxon>Mycobacteriales</taxon>
        <taxon>Nocardiaceae</taxon>
        <taxon>Williamsia</taxon>
    </lineage>
</organism>
<feature type="transmembrane region" description="Helical" evidence="1">
    <location>
        <begin position="102"/>
        <end position="125"/>
    </location>
</feature>
<keyword evidence="1" id="KW-1133">Transmembrane helix</keyword>
<evidence type="ECO:0000256" key="1">
    <source>
        <dbReference type="SAM" id="Phobius"/>
    </source>
</evidence>
<proteinExistence type="predicted"/>
<dbReference type="Pfam" id="PF02517">
    <property type="entry name" value="Rce1-like"/>
    <property type="match status" value="1"/>
</dbReference>
<comment type="caution">
    <text evidence="3">The sequence shown here is derived from an EMBL/GenBank/DDBJ whole genome shotgun (WGS) entry which is preliminary data.</text>
</comment>
<evidence type="ECO:0000259" key="2">
    <source>
        <dbReference type="Pfam" id="PF02517"/>
    </source>
</evidence>
<feature type="transmembrane region" description="Helical" evidence="1">
    <location>
        <begin position="39"/>
        <end position="58"/>
    </location>
</feature>
<feature type="transmembrane region" description="Helical" evidence="1">
    <location>
        <begin position="165"/>
        <end position="186"/>
    </location>
</feature>
<evidence type="ECO:0000313" key="3">
    <source>
        <dbReference type="EMBL" id="GGF18962.1"/>
    </source>
</evidence>
<keyword evidence="4" id="KW-1185">Reference proteome</keyword>
<evidence type="ECO:0000313" key="4">
    <source>
        <dbReference type="Proteomes" id="UP000632454"/>
    </source>
</evidence>
<reference evidence="4" key="1">
    <citation type="journal article" date="2019" name="Int. J. Syst. Evol. Microbiol.">
        <title>The Global Catalogue of Microorganisms (GCM) 10K type strain sequencing project: providing services to taxonomists for standard genome sequencing and annotation.</title>
        <authorList>
            <consortium name="The Broad Institute Genomics Platform"/>
            <consortium name="The Broad Institute Genome Sequencing Center for Infectious Disease"/>
            <person name="Wu L."/>
            <person name="Ma J."/>
        </authorList>
    </citation>
    <scope>NUCLEOTIDE SEQUENCE [LARGE SCALE GENOMIC DNA]</scope>
    <source>
        <strain evidence="4">CCM 7855</strain>
    </source>
</reference>
<feature type="transmembrane region" description="Helical" evidence="1">
    <location>
        <begin position="64"/>
        <end position="82"/>
    </location>
</feature>
<protein>
    <submittedName>
        <fullName evidence="3">Abortive infection protein</fullName>
    </submittedName>
</protein>
<keyword evidence="1" id="KW-0472">Membrane</keyword>
<feature type="transmembrane region" description="Helical" evidence="1">
    <location>
        <begin position="220"/>
        <end position="238"/>
    </location>
</feature>
<feature type="transmembrane region" description="Helical" evidence="1">
    <location>
        <begin position="131"/>
        <end position="153"/>
    </location>
</feature>
<dbReference type="Proteomes" id="UP000632454">
    <property type="component" value="Unassembled WGS sequence"/>
</dbReference>
<dbReference type="EMBL" id="BMCS01000001">
    <property type="protein sequence ID" value="GGF18962.1"/>
    <property type="molecule type" value="Genomic_DNA"/>
</dbReference>